<dbReference type="SUPFAM" id="SSF81383">
    <property type="entry name" value="F-box domain"/>
    <property type="match status" value="1"/>
</dbReference>
<dbReference type="Gene3D" id="1.20.1280.50">
    <property type="match status" value="1"/>
</dbReference>
<dbReference type="InterPro" id="IPR036047">
    <property type="entry name" value="F-box-like_dom_sf"/>
</dbReference>
<feature type="domain" description="F-box protein AT5G49610-like beta-propeller" evidence="2">
    <location>
        <begin position="122"/>
        <end position="402"/>
    </location>
</feature>
<dbReference type="Pfam" id="PF12937">
    <property type="entry name" value="F-box-like"/>
    <property type="match status" value="1"/>
</dbReference>
<dbReference type="InterPro" id="IPR056594">
    <property type="entry name" value="AT5G49610-like_b-prop"/>
</dbReference>
<evidence type="ECO:0000313" key="3">
    <source>
        <dbReference type="EMBL" id="RLM79352.1"/>
    </source>
</evidence>
<sequence length="512" mass="56173">MEIETPPPPPVAAAVAAAAAISSVLGDDDLLREILLRLGLPTSLLRAALVCRRWLRHASDPAFLRRFRGLHPPRLLGAYFSTSAGPAPRLRFLPIRPVPELAAAARRAGAFFDAFKGSATSVYDSRGGRLLVTTFDDRHDSTRQVCGPLSPAGDTAVVPPPPPPPPIQLSNDDECLIYHYGEFLPDDGDGCSYFCVVMGYSELQTTVFLYELQDMSWVVRASAAAQLPLLPQRSRVMLFDNAKFYMLSATNKILVCDFPSSSISVMELPNGVENKHGGCIMLSRGDGSGIFLVHVKESQLQIFHCGKDSDNPGNWFLVDYICLRQVCANLDMTTWHSVDGQIASVKICVVGDNARFVFLEMFGAVVFLDITSRQADKVYQLTPEDKELVSVRPLMLIWPPVFPPMKEGCDQKESCTPFFGMFGYGGTIASMHLGRPSSFVEKLLSGDSIEVTVDLARALVASQEEFRKRLGDRESILLVSASTTWTRGGFVPTDTTGINFRVKSLLSLIPFL</sequence>
<dbReference type="OrthoDB" id="610707at2759"/>
<dbReference type="AlphaFoldDB" id="A0A3L6QHX6"/>
<dbReference type="InterPro" id="IPR001810">
    <property type="entry name" value="F-box_dom"/>
</dbReference>
<organism evidence="3 4">
    <name type="scientific">Panicum miliaceum</name>
    <name type="common">Proso millet</name>
    <name type="synonym">Broomcorn millet</name>
    <dbReference type="NCBI Taxonomy" id="4540"/>
    <lineage>
        <taxon>Eukaryota</taxon>
        <taxon>Viridiplantae</taxon>
        <taxon>Streptophyta</taxon>
        <taxon>Embryophyta</taxon>
        <taxon>Tracheophyta</taxon>
        <taxon>Spermatophyta</taxon>
        <taxon>Magnoliopsida</taxon>
        <taxon>Liliopsida</taxon>
        <taxon>Poales</taxon>
        <taxon>Poaceae</taxon>
        <taxon>PACMAD clade</taxon>
        <taxon>Panicoideae</taxon>
        <taxon>Panicodae</taxon>
        <taxon>Paniceae</taxon>
        <taxon>Panicinae</taxon>
        <taxon>Panicum</taxon>
        <taxon>Panicum sect. Panicum</taxon>
    </lineage>
</organism>
<evidence type="ECO:0000313" key="4">
    <source>
        <dbReference type="Proteomes" id="UP000275267"/>
    </source>
</evidence>
<keyword evidence="4" id="KW-1185">Reference proteome</keyword>
<name>A0A3L6QHX6_PANMI</name>
<proteinExistence type="predicted"/>
<gene>
    <name evidence="3" type="ORF">C2845_PM12G12270</name>
</gene>
<protein>
    <submittedName>
        <fullName evidence="3">Uncharacterized protein</fullName>
    </submittedName>
</protein>
<evidence type="ECO:0000259" key="2">
    <source>
        <dbReference type="Pfam" id="PF23635"/>
    </source>
</evidence>
<dbReference type="Pfam" id="PF23635">
    <property type="entry name" value="Beta-prop_AT5G49610-like"/>
    <property type="match status" value="1"/>
</dbReference>
<dbReference type="Proteomes" id="UP000275267">
    <property type="component" value="Unassembled WGS sequence"/>
</dbReference>
<evidence type="ECO:0000259" key="1">
    <source>
        <dbReference type="Pfam" id="PF12937"/>
    </source>
</evidence>
<dbReference type="EMBL" id="PQIB02000012">
    <property type="protein sequence ID" value="RLM79352.1"/>
    <property type="molecule type" value="Genomic_DNA"/>
</dbReference>
<reference evidence="4" key="1">
    <citation type="journal article" date="2019" name="Nat. Commun.">
        <title>The genome of broomcorn millet.</title>
        <authorList>
            <person name="Zou C."/>
            <person name="Miki D."/>
            <person name="Li D."/>
            <person name="Tang Q."/>
            <person name="Xiao L."/>
            <person name="Rajput S."/>
            <person name="Deng P."/>
            <person name="Jia W."/>
            <person name="Huang R."/>
            <person name="Zhang M."/>
            <person name="Sun Y."/>
            <person name="Hu J."/>
            <person name="Fu X."/>
            <person name="Schnable P.S."/>
            <person name="Li F."/>
            <person name="Zhang H."/>
            <person name="Feng B."/>
            <person name="Zhu X."/>
            <person name="Liu R."/>
            <person name="Schnable J.C."/>
            <person name="Zhu J.-K."/>
            <person name="Zhang H."/>
        </authorList>
    </citation>
    <scope>NUCLEOTIDE SEQUENCE [LARGE SCALE GENOMIC DNA]</scope>
</reference>
<feature type="domain" description="F-box" evidence="1">
    <location>
        <begin position="28"/>
        <end position="66"/>
    </location>
</feature>
<accession>A0A3L6QHX6</accession>
<comment type="caution">
    <text evidence="3">The sequence shown here is derived from an EMBL/GenBank/DDBJ whole genome shotgun (WGS) entry which is preliminary data.</text>
</comment>
<dbReference type="PANTHER" id="PTHR33207">
    <property type="entry name" value="F-BOX DOMAIN CONTAINING PROTEIN-RELATED"/>
    <property type="match status" value="1"/>
</dbReference>